<evidence type="ECO:0000313" key="3">
    <source>
        <dbReference type="Proteomes" id="UP001519310"/>
    </source>
</evidence>
<reference evidence="2 3" key="1">
    <citation type="submission" date="2021-03" db="EMBL/GenBank/DDBJ databases">
        <title>Genomic Encyclopedia of Type Strains, Phase IV (KMG-IV): sequencing the most valuable type-strain genomes for metagenomic binning, comparative biology and taxonomic classification.</title>
        <authorList>
            <person name="Goeker M."/>
        </authorList>
    </citation>
    <scope>NUCLEOTIDE SEQUENCE [LARGE SCALE GENOMIC DNA]</scope>
    <source>
        <strain evidence="2 3">DSM 40526</strain>
    </source>
</reference>
<sequence length="57" mass="5578">MSRTRPAAARAALATAAVAPAVPYRKPSSNSVMPTVAATTGLTTVTVASGAVSPAPR</sequence>
<proteinExistence type="predicted"/>
<feature type="chain" id="PRO_5046543758" evidence="1">
    <location>
        <begin position="22"/>
        <end position="57"/>
    </location>
</feature>
<evidence type="ECO:0000313" key="2">
    <source>
        <dbReference type="EMBL" id="MBP2035431.1"/>
    </source>
</evidence>
<dbReference type="Proteomes" id="UP001519310">
    <property type="component" value="Unassembled WGS sequence"/>
</dbReference>
<gene>
    <name evidence="2" type="ORF">J2Z77_001218</name>
</gene>
<keyword evidence="1" id="KW-0732">Signal</keyword>
<protein>
    <submittedName>
        <fullName evidence="2">Uncharacterized protein</fullName>
    </submittedName>
</protein>
<dbReference type="EMBL" id="JAGGLQ010000002">
    <property type="protein sequence ID" value="MBP2035431.1"/>
    <property type="molecule type" value="Genomic_DNA"/>
</dbReference>
<evidence type="ECO:0000256" key="1">
    <source>
        <dbReference type="SAM" id="SignalP"/>
    </source>
</evidence>
<keyword evidence="3" id="KW-1185">Reference proteome</keyword>
<feature type="signal peptide" evidence="1">
    <location>
        <begin position="1"/>
        <end position="21"/>
    </location>
</feature>
<name>A0ABS4KZG3_STRAV</name>
<accession>A0ABS4KZG3</accession>
<organism evidence="2 3">
    <name type="scientific">Streptomyces avidinii</name>
    <dbReference type="NCBI Taxonomy" id="1895"/>
    <lineage>
        <taxon>Bacteria</taxon>
        <taxon>Bacillati</taxon>
        <taxon>Actinomycetota</taxon>
        <taxon>Actinomycetes</taxon>
        <taxon>Kitasatosporales</taxon>
        <taxon>Streptomycetaceae</taxon>
        <taxon>Streptomyces</taxon>
    </lineage>
</organism>
<comment type="caution">
    <text evidence="2">The sequence shown here is derived from an EMBL/GenBank/DDBJ whole genome shotgun (WGS) entry which is preliminary data.</text>
</comment>